<dbReference type="GO" id="GO:0008658">
    <property type="term" value="F:penicillin binding"/>
    <property type="evidence" value="ECO:0007669"/>
    <property type="project" value="InterPro"/>
</dbReference>
<evidence type="ECO:0000259" key="1">
    <source>
        <dbReference type="Pfam" id="PF00905"/>
    </source>
</evidence>
<dbReference type="SUPFAM" id="SSF56601">
    <property type="entry name" value="beta-lactamase/transpeptidase-like"/>
    <property type="match status" value="1"/>
</dbReference>
<feature type="non-terminal residue" evidence="2">
    <location>
        <position position="1"/>
    </location>
</feature>
<protein>
    <submittedName>
        <fullName evidence="2">Penicillin-binding protein 2</fullName>
    </submittedName>
</protein>
<dbReference type="EMBL" id="WIVX01000146">
    <property type="protein sequence ID" value="MQU34023.1"/>
    <property type="molecule type" value="Genomic_DNA"/>
</dbReference>
<gene>
    <name evidence="2" type="ORF">GHO30_22045</name>
</gene>
<proteinExistence type="predicted"/>
<dbReference type="RefSeq" id="WP_323369802.1">
    <property type="nucleotide sequence ID" value="NZ_WIVX01000146.1"/>
</dbReference>
<organism evidence="2 3">
    <name type="scientific">Pseudomonas helleri</name>
    <dbReference type="NCBI Taxonomy" id="1608996"/>
    <lineage>
        <taxon>Bacteria</taxon>
        <taxon>Pseudomonadati</taxon>
        <taxon>Pseudomonadota</taxon>
        <taxon>Gammaproteobacteria</taxon>
        <taxon>Pseudomonadales</taxon>
        <taxon>Pseudomonadaceae</taxon>
        <taxon>Pseudomonas</taxon>
    </lineage>
</organism>
<comment type="caution">
    <text evidence="2">The sequence shown here is derived from an EMBL/GenBank/DDBJ whole genome shotgun (WGS) entry which is preliminary data.</text>
</comment>
<name>A0A7X2CK75_9PSED</name>
<feature type="domain" description="Penicillin-binding protein transpeptidase" evidence="1">
    <location>
        <begin position="2"/>
        <end position="41"/>
    </location>
</feature>
<dbReference type="InterPro" id="IPR001460">
    <property type="entry name" value="PCN-bd_Tpept"/>
</dbReference>
<dbReference type="Pfam" id="PF00905">
    <property type="entry name" value="Transpeptidase"/>
    <property type="match status" value="1"/>
</dbReference>
<keyword evidence="3" id="KW-1185">Reference proteome</keyword>
<dbReference type="Proteomes" id="UP000470186">
    <property type="component" value="Unassembled WGS sequence"/>
</dbReference>
<dbReference type="InterPro" id="IPR012338">
    <property type="entry name" value="Beta-lactam/transpept-like"/>
</dbReference>
<evidence type="ECO:0000313" key="3">
    <source>
        <dbReference type="Proteomes" id="UP000470186"/>
    </source>
</evidence>
<dbReference type="Gene3D" id="3.30.450.330">
    <property type="match status" value="1"/>
</dbReference>
<dbReference type="AlphaFoldDB" id="A0A7X2CK75"/>
<reference evidence="2 3" key="1">
    <citation type="submission" date="2019-10" db="EMBL/GenBank/DDBJ databases">
        <title>Evaluation of single-gene subtyping targets for Pseudomonas.</title>
        <authorList>
            <person name="Reichler S.J."/>
            <person name="Orsi R.H."/>
            <person name="Wiedmann M."/>
            <person name="Martin N.H."/>
            <person name="Murphy S.I."/>
        </authorList>
    </citation>
    <scope>NUCLEOTIDE SEQUENCE [LARGE SCALE GENOMIC DNA]</scope>
    <source>
        <strain evidence="2 3">FSL R10-2107</strain>
    </source>
</reference>
<evidence type="ECO:0000313" key="2">
    <source>
        <dbReference type="EMBL" id="MQU34023.1"/>
    </source>
</evidence>
<accession>A0A7X2CK75</accession>
<sequence>LFAGFGPMSDPRYAIVVVIDEPSKAGYFGGLVSAPVFSKVMSGTLRLMNVTPDNLPTAAEQQAATAAAAKGGRG</sequence>